<dbReference type="SFLD" id="SFLDS00019">
    <property type="entry name" value="Glutathione_Transferase_(cytos"/>
    <property type="match status" value="1"/>
</dbReference>
<dbReference type="PROSITE" id="PS50404">
    <property type="entry name" value="GST_NTER"/>
    <property type="match status" value="1"/>
</dbReference>
<gene>
    <name evidence="3" type="ORF">A9Q75_04190</name>
</gene>
<dbReference type="Pfam" id="PF13410">
    <property type="entry name" value="GST_C_2"/>
    <property type="match status" value="1"/>
</dbReference>
<sequence>MIKVISFKICPFYQYVTAMLEATNTPYEVEYADFDNCLFDVSPNGKAPILITDIKEVLFDADAIVSYLGALYKGLYISKTKAESALIEAWANYGSKNYVPQCSTMRSASEDEYQSNLTIFTKSLVNIERQLGEYTYFNGEQLSLVDIAWLPILYRAHLIEKHAKVDFLAQYPKVKAWQKAMLFLDIAEKSVSPDFEQIFVDFYLSASYLAK</sequence>
<evidence type="ECO:0008006" key="5">
    <source>
        <dbReference type="Google" id="ProtNLM"/>
    </source>
</evidence>
<proteinExistence type="predicted"/>
<dbReference type="EMBL" id="MAAF01000025">
    <property type="protein sequence ID" value="OUR83830.1"/>
    <property type="molecule type" value="Genomic_DNA"/>
</dbReference>
<dbReference type="CDD" id="cd00299">
    <property type="entry name" value="GST_C_family"/>
    <property type="match status" value="1"/>
</dbReference>
<feature type="domain" description="GST C-terminal" evidence="2">
    <location>
        <begin position="80"/>
        <end position="202"/>
    </location>
</feature>
<feature type="domain" description="GST N-terminal" evidence="1">
    <location>
        <begin position="1"/>
        <end position="76"/>
    </location>
</feature>
<evidence type="ECO:0000313" key="4">
    <source>
        <dbReference type="Proteomes" id="UP000243053"/>
    </source>
</evidence>
<dbReference type="GO" id="GO:0005737">
    <property type="term" value="C:cytoplasm"/>
    <property type="evidence" value="ECO:0007669"/>
    <property type="project" value="TreeGrafter"/>
</dbReference>
<evidence type="ECO:0000313" key="3">
    <source>
        <dbReference type="EMBL" id="OUR83830.1"/>
    </source>
</evidence>
<comment type="caution">
    <text evidence="3">The sequence shown here is derived from an EMBL/GenBank/DDBJ whole genome shotgun (WGS) entry which is preliminary data.</text>
</comment>
<name>A0A1Y5EMY3_COLPS</name>
<dbReference type="Pfam" id="PF13417">
    <property type="entry name" value="GST_N_3"/>
    <property type="match status" value="1"/>
</dbReference>
<dbReference type="CDD" id="cd00570">
    <property type="entry name" value="GST_N_family"/>
    <property type="match status" value="1"/>
</dbReference>
<dbReference type="InterPro" id="IPR040079">
    <property type="entry name" value="Glutathione_S-Trfase"/>
</dbReference>
<dbReference type="InterPro" id="IPR036249">
    <property type="entry name" value="Thioredoxin-like_sf"/>
</dbReference>
<protein>
    <recommendedName>
        <fullName evidence="5">Glutathione S-transferase</fullName>
    </recommendedName>
</protein>
<reference evidence="4" key="1">
    <citation type="journal article" date="2017" name="Proc. Natl. Acad. Sci. U.S.A.">
        <title>Simulation of Deepwater Horizon oil plume reveals substrate specialization within a complex community of hydrocarbon degraders.</title>
        <authorList>
            <person name="Hu P."/>
            <person name="Dubinsky E.A."/>
            <person name="Probst A.J."/>
            <person name="Wang J."/>
            <person name="Sieber C.M.K."/>
            <person name="Tom L.M."/>
            <person name="Gardinali P."/>
            <person name="Banfield J.F."/>
            <person name="Atlas R.M."/>
            <person name="Andersen G.L."/>
        </authorList>
    </citation>
    <scope>NUCLEOTIDE SEQUENCE [LARGE SCALE GENOMIC DNA]</scope>
</reference>
<organism evidence="3 4">
    <name type="scientific">Colwellia psychrerythraea</name>
    <name type="common">Vibrio psychroerythus</name>
    <dbReference type="NCBI Taxonomy" id="28229"/>
    <lineage>
        <taxon>Bacteria</taxon>
        <taxon>Pseudomonadati</taxon>
        <taxon>Pseudomonadota</taxon>
        <taxon>Gammaproteobacteria</taxon>
        <taxon>Alteromonadales</taxon>
        <taxon>Colwelliaceae</taxon>
        <taxon>Colwellia</taxon>
    </lineage>
</organism>
<dbReference type="InterPro" id="IPR010987">
    <property type="entry name" value="Glutathione-S-Trfase_C-like"/>
</dbReference>
<dbReference type="AlphaFoldDB" id="A0A1Y5EMY3"/>
<evidence type="ECO:0000259" key="1">
    <source>
        <dbReference type="PROSITE" id="PS50404"/>
    </source>
</evidence>
<dbReference type="InterPro" id="IPR004045">
    <property type="entry name" value="Glutathione_S-Trfase_N"/>
</dbReference>
<dbReference type="PANTHER" id="PTHR43968:SF6">
    <property type="entry name" value="GLUTATHIONE S-TRANSFERASE OMEGA"/>
    <property type="match status" value="1"/>
</dbReference>
<dbReference type="InterPro" id="IPR036282">
    <property type="entry name" value="Glutathione-S-Trfase_C_sf"/>
</dbReference>
<dbReference type="Proteomes" id="UP000243053">
    <property type="component" value="Unassembled WGS sequence"/>
</dbReference>
<dbReference type="Gene3D" id="1.20.1050.10">
    <property type="match status" value="1"/>
</dbReference>
<dbReference type="InterPro" id="IPR050983">
    <property type="entry name" value="GST_Omega/HSP26"/>
</dbReference>
<accession>A0A1Y5EMY3</accession>
<dbReference type="SUPFAM" id="SSF47616">
    <property type="entry name" value="GST C-terminal domain-like"/>
    <property type="match status" value="1"/>
</dbReference>
<dbReference type="SUPFAM" id="SSF52833">
    <property type="entry name" value="Thioredoxin-like"/>
    <property type="match status" value="1"/>
</dbReference>
<dbReference type="PANTHER" id="PTHR43968">
    <property type="match status" value="1"/>
</dbReference>
<evidence type="ECO:0000259" key="2">
    <source>
        <dbReference type="PROSITE" id="PS50405"/>
    </source>
</evidence>
<dbReference type="PROSITE" id="PS50405">
    <property type="entry name" value="GST_CTER"/>
    <property type="match status" value="1"/>
</dbReference>
<dbReference type="Gene3D" id="3.40.30.10">
    <property type="entry name" value="Glutaredoxin"/>
    <property type="match status" value="1"/>
</dbReference>
<dbReference type="SFLD" id="SFLDG00358">
    <property type="entry name" value="Main_(cytGST)"/>
    <property type="match status" value="1"/>
</dbReference>